<dbReference type="SUPFAM" id="SSF54593">
    <property type="entry name" value="Glyoxalase/Bleomycin resistance protein/Dihydroxybiphenyl dioxygenase"/>
    <property type="match status" value="1"/>
</dbReference>
<dbReference type="CDD" id="cd07247">
    <property type="entry name" value="SgaA_N_like"/>
    <property type="match status" value="1"/>
</dbReference>
<proteinExistence type="predicted"/>
<sequence>MTPSEVINYVELPAKNIPATKAFFERAFAWSFIDYGEEYTAFSNSGIEGGFFLSELVSSTINGACLLVLLSDDLEATERRVKSAGGIISQAIFSFPGGRRFHFTEPSGNELAVWSPVKAYIA</sequence>
<organism evidence="2 3">
    <name type="scientific">Colwellia demingiae</name>
    <dbReference type="NCBI Taxonomy" id="89401"/>
    <lineage>
        <taxon>Bacteria</taxon>
        <taxon>Pseudomonadati</taxon>
        <taxon>Pseudomonadota</taxon>
        <taxon>Gammaproteobacteria</taxon>
        <taxon>Alteromonadales</taxon>
        <taxon>Colwelliaceae</taxon>
        <taxon>Colwellia</taxon>
    </lineage>
</organism>
<dbReference type="InterPro" id="IPR004360">
    <property type="entry name" value="Glyas_Fos-R_dOase_dom"/>
</dbReference>
<name>A0A5C6QGF2_9GAMM</name>
<dbReference type="AlphaFoldDB" id="A0A5C6QGF2"/>
<dbReference type="EMBL" id="VOLT01000005">
    <property type="protein sequence ID" value="TWX67770.1"/>
    <property type="molecule type" value="Genomic_DNA"/>
</dbReference>
<gene>
    <name evidence="2" type="ORF">ESZ36_10660</name>
</gene>
<dbReference type="PANTHER" id="PTHR33993:SF1">
    <property type="entry name" value="GLYOXALASE FAMILY PROTEIN"/>
    <property type="match status" value="1"/>
</dbReference>
<dbReference type="OrthoDB" id="9792323at2"/>
<evidence type="ECO:0000259" key="1">
    <source>
        <dbReference type="PROSITE" id="PS51819"/>
    </source>
</evidence>
<dbReference type="InterPro" id="IPR029068">
    <property type="entry name" value="Glyas_Bleomycin-R_OHBP_Dase"/>
</dbReference>
<accession>A0A5C6QGF2</accession>
<dbReference type="PROSITE" id="PS51819">
    <property type="entry name" value="VOC"/>
    <property type="match status" value="1"/>
</dbReference>
<feature type="domain" description="VOC" evidence="1">
    <location>
        <begin position="6"/>
        <end position="116"/>
    </location>
</feature>
<reference evidence="2 3" key="1">
    <citation type="submission" date="2019-07" db="EMBL/GenBank/DDBJ databases">
        <title>Genomes of sea-ice associated Colwellia species.</title>
        <authorList>
            <person name="Bowman J.P."/>
        </authorList>
    </citation>
    <scope>NUCLEOTIDE SEQUENCE [LARGE SCALE GENOMIC DNA]</scope>
    <source>
        <strain evidence="2 3">ACAM 459</strain>
    </source>
</reference>
<comment type="caution">
    <text evidence="2">The sequence shown here is derived from an EMBL/GenBank/DDBJ whole genome shotgun (WGS) entry which is preliminary data.</text>
</comment>
<dbReference type="InterPro" id="IPR037523">
    <property type="entry name" value="VOC_core"/>
</dbReference>
<evidence type="ECO:0000313" key="2">
    <source>
        <dbReference type="EMBL" id="TWX67770.1"/>
    </source>
</evidence>
<dbReference type="Pfam" id="PF00903">
    <property type="entry name" value="Glyoxalase"/>
    <property type="match status" value="1"/>
</dbReference>
<dbReference type="Proteomes" id="UP000321822">
    <property type="component" value="Unassembled WGS sequence"/>
</dbReference>
<dbReference type="Gene3D" id="3.10.180.10">
    <property type="entry name" value="2,3-Dihydroxybiphenyl 1,2-Dioxygenase, domain 1"/>
    <property type="match status" value="1"/>
</dbReference>
<dbReference type="RefSeq" id="WP_146787498.1">
    <property type="nucleotide sequence ID" value="NZ_VOLT01000005.1"/>
</dbReference>
<keyword evidence="3" id="KW-1185">Reference proteome</keyword>
<dbReference type="InterPro" id="IPR052164">
    <property type="entry name" value="Anthracycline_SecMetBiosynth"/>
</dbReference>
<evidence type="ECO:0000313" key="3">
    <source>
        <dbReference type="Proteomes" id="UP000321822"/>
    </source>
</evidence>
<protein>
    <submittedName>
        <fullName evidence="2">VOC family protein</fullName>
    </submittedName>
</protein>
<dbReference type="PANTHER" id="PTHR33993">
    <property type="entry name" value="GLYOXALASE-RELATED"/>
    <property type="match status" value="1"/>
</dbReference>